<sequence>MASRKILVVGATDRQGGTFARAATEAPKAEGALENGFHFVALTHNASSPSVRELAPLSDHVSSASANLNNANTVRKVFEDERAKSEGGTWGVFMVLALPGLGVDGSGEEVQGKLVTNLACEYNVQHFLCSSSDHARDSRDEHATLSHLAKVNIEKNIKSKQGLSWTIICPVYFIEMFEGLVGRVTFSVVRSGLKKDTKLQLVVAADIGRVACVIMRSPDTYDGQ</sequence>
<dbReference type="AlphaFoldDB" id="K5WDQ8"/>
<protein>
    <recommendedName>
        <fullName evidence="3">NmrA-like domain-containing protein</fullName>
    </recommendedName>
</protein>
<dbReference type="KEGG" id="pco:PHACADRAFT_194951"/>
<dbReference type="EMBL" id="JH930471">
    <property type="protein sequence ID" value="EKM57405.1"/>
    <property type="molecule type" value="Genomic_DNA"/>
</dbReference>
<dbReference type="InterPro" id="IPR051164">
    <property type="entry name" value="NmrA-like_oxidored"/>
</dbReference>
<name>K5WDQ8_PHACS</name>
<reference evidence="4 5" key="1">
    <citation type="journal article" date="2012" name="BMC Genomics">
        <title>Comparative genomics of the white-rot fungi, Phanerochaete carnosa and P. chrysosporium, to elucidate the genetic basis of the distinct wood types they colonize.</title>
        <authorList>
            <person name="Suzuki H."/>
            <person name="MacDonald J."/>
            <person name="Syed K."/>
            <person name="Salamov A."/>
            <person name="Hori C."/>
            <person name="Aerts A."/>
            <person name="Henrissat B."/>
            <person name="Wiebenga A."/>
            <person name="vanKuyk P.A."/>
            <person name="Barry K."/>
            <person name="Lindquist E."/>
            <person name="LaButti K."/>
            <person name="Lapidus A."/>
            <person name="Lucas S."/>
            <person name="Coutinho P."/>
            <person name="Gong Y."/>
            <person name="Samejima M."/>
            <person name="Mahadevan R."/>
            <person name="Abou-Zaid M."/>
            <person name="de Vries R.P."/>
            <person name="Igarashi K."/>
            <person name="Yadav J.S."/>
            <person name="Grigoriev I.V."/>
            <person name="Master E.R."/>
        </authorList>
    </citation>
    <scope>NUCLEOTIDE SEQUENCE [LARGE SCALE GENOMIC DNA]</scope>
    <source>
        <strain evidence="4 5">HHB-10118-sp</strain>
    </source>
</reference>
<keyword evidence="2" id="KW-0521">NADP</keyword>
<evidence type="ECO:0000256" key="2">
    <source>
        <dbReference type="ARBA" id="ARBA00022857"/>
    </source>
</evidence>
<dbReference type="GeneID" id="18911052"/>
<comment type="similarity">
    <text evidence="1">Belongs to the NmrA-type oxidoreductase family.</text>
</comment>
<dbReference type="InterPro" id="IPR008030">
    <property type="entry name" value="NmrA-like"/>
</dbReference>
<evidence type="ECO:0000259" key="3">
    <source>
        <dbReference type="Pfam" id="PF05368"/>
    </source>
</evidence>
<evidence type="ECO:0000313" key="4">
    <source>
        <dbReference type="EMBL" id="EKM57405.1"/>
    </source>
</evidence>
<dbReference type="GO" id="GO:0005634">
    <property type="term" value="C:nucleus"/>
    <property type="evidence" value="ECO:0007669"/>
    <property type="project" value="TreeGrafter"/>
</dbReference>
<dbReference type="InterPro" id="IPR036291">
    <property type="entry name" value="NAD(P)-bd_dom_sf"/>
</dbReference>
<dbReference type="OrthoDB" id="9997102at2759"/>
<dbReference type="InParanoid" id="K5WDQ8"/>
<dbReference type="Gene3D" id="3.40.50.720">
    <property type="entry name" value="NAD(P)-binding Rossmann-like Domain"/>
    <property type="match status" value="1"/>
</dbReference>
<dbReference type="Proteomes" id="UP000008370">
    <property type="component" value="Unassembled WGS sequence"/>
</dbReference>
<dbReference type="PANTHER" id="PTHR42748">
    <property type="entry name" value="NITROGEN METABOLITE REPRESSION PROTEIN NMRA FAMILY MEMBER"/>
    <property type="match status" value="1"/>
</dbReference>
<dbReference type="PANTHER" id="PTHR42748:SF7">
    <property type="entry name" value="NMRA LIKE REDOX SENSOR 1-RELATED"/>
    <property type="match status" value="1"/>
</dbReference>
<evidence type="ECO:0000256" key="1">
    <source>
        <dbReference type="ARBA" id="ARBA00006328"/>
    </source>
</evidence>
<dbReference type="Pfam" id="PF05368">
    <property type="entry name" value="NmrA"/>
    <property type="match status" value="1"/>
</dbReference>
<proteinExistence type="inferred from homology"/>
<dbReference type="HOGENOM" id="CLU_007383_8_4_1"/>
<feature type="domain" description="NmrA-like" evidence="3">
    <location>
        <begin position="4"/>
        <end position="223"/>
    </location>
</feature>
<organism evidence="4 5">
    <name type="scientific">Phanerochaete carnosa (strain HHB-10118-sp)</name>
    <name type="common">White-rot fungus</name>
    <name type="synonym">Peniophora carnosa</name>
    <dbReference type="NCBI Taxonomy" id="650164"/>
    <lineage>
        <taxon>Eukaryota</taxon>
        <taxon>Fungi</taxon>
        <taxon>Dikarya</taxon>
        <taxon>Basidiomycota</taxon>
        <taxon>Agaricomycotina</taxon>
        <taxon>Agaricomycetes</taxon>
        <taxon>Polyporales</taxon>
        <taxon>Phanerochaetaceae</taxon>
        <taxon>Phanerochaete</taxon>
    </lineage>
</organism>
<dbReference type="SUPFAM" id="SSF51735">
    <property type="entry name" value="NAD(P)-binding Rossmann-fold domains"/>
    <property type="match status" value="1"/>
</dbReference>
<keyword evidence="5" id="KW-1185">Reference proteome</keyword>
<gene>
    <name evidence="4" type="ORF">PHACADRAFT_194951</name>
</gene>
<dbReference type="RefSeq" id="XP_007395212.1">
    <property type="nucleotide sequence ID" value="XM_007395150.1"/>
</dbReference>
<evidence type="ECO:0000313" key="5">
    <source>
        <dbReference type="Proteomes" id="UP000008370"/>
    </source>
</evidence>
<accession>K5WDQ8</accession>